<reference evidence="1 4" key="1">
    <citation type="submission" date="2019-04" db="EMBL/GenBank/DDBJ databases">
        <authorList>
            <person name="Ashton P.M."/>
            <person name="Dallman T."/>
            <person name="Nair S."/>
            <person name="De Pinna E."/>
            <person name="Peters T."/>
            <person name="Grant K."/>
        </authorList>
    </citation>
    <scope>NUCLEOTIDE SEQUENCE [LARGE SCALE GENOMIC DNA]</scope>
    <source>
        <strain evidence="1 4">OXC2299</strain>
    </source>
</reference>
<dbReference type="RefSeq" id="WP_002779654.1">
    <property type="nucleotide sequence ID" value="NZ_AP028336.1"/>
</dbReference>
<dbReference type="Proteomes" id="UP001199644">
    <property type="component" value="Unassembled WGS sequence"/>
</dbReference>
<evidence type="ECO:0000313" key="4">
    <source>
        <dbReference type="Proteomes" id="UP000358933"/>
    </source>
</evidence>
<dbReference type="PANTHER" id="PTHR35370:SF1">
    <property type="entry name" value="TYPE VI SECRETION SYSTEM COMPONENT TSSF1"/>
    <property type="match status" value="1"/>
</dbReference>
<name>A0A1E7P5G6_CAMJU</name>
<gene>
    <name evidence="1" type="primary">tssF</name>
    <name evidence="1" type="ORF">E7N58_05540</name>
    <name evidence="2" type="ORF">GFF90_08725</name>
    <name evidence="3" type="ORF">LZC39_09175</name>
</gene>
<dbReference type="AlphaFoldDB" id="A0A1E7P5G6"/>
<reference evidence="3" key="3">
    <citation type="submission" date="2021-12" db="EMBL/GenBank/DDBJ databases">
        <title>Prevalence of phenicol resistance gene fexA in Campylobacter isolated from poultry supply chain.</title>
        <authorList>
            <person name="Tang B."/>
            <person name="Zheng X."/>
            <person name="Lin J."/>
            <person name="Lin R."/>
            <person name="Yang H."/>
            <person name="Shen Z."/>
            <person name="Xia F."/>
        </authorList>
    </citation>
    <scope>NUCLEOTIDE SEQUENCE</scope>
    <source>
        <strain evidence="3">CJHN2011004</strain>
    </source>
</reference>
<evidence type="ECO:0000313" key="3">
    <source>
        <dbReference type="EMBL" id="MCH3852266.1"/>
    </source>
</evidence>
<dbReference type="NCBIfam" id="TIGR03359">
    <property type="entry name" value="VI_chp_6"/>
    <property type="match status" value="1"/>
</dbReference>
<organism evidence="2 5">
    <name type="scientific">Campylobacter jejuni</name>
    <dbReference type="NCBI Taxonomy" id="197"/>
    <lineage>
        <taxon>Bacteria</taxon>
        <taxon>Pseudomonadati</taxon>
        <taxon>Campylobacterota</taxon>
        <taxon>Epsilonproteobacteria</taxon>
        <taxon>Campylobacterales</taxon>
        <taxon>Campylobacteraceae</taxon>
        <taxon>Campylobacter</taxon>
    </lineage>
</organism>
<reference evidence="2 5" key="2">
    <citation type="submission" date="2019-10" db="EMBL/GenBank/DDBJ databases">
        <authorList>
            <consortium name="PulseNet: The National Subtyping Network for Foodborne Disease Surveillance"/>
            <person name="Tarr C.L."/>
            <person name="Trees E."/>
            <person name="Katz L.S."/>
            <person name="Carleton-Romer H.A."/>
            <person name="Stroika S."/>
            <person name="Kucerova Z."/>
            <person name="Roache K.F."/>
            <person name="Sabol A.L."/>
            <person name="Besser J."/>
            <person name="Gerner-Smidt P."/>
        </authorList>
    </citation>
    <scope>NUCLEOTIDE SEQUENCE [LARGE SCALE GENOMIC DNA]</scope>
    <source>
        <strain evidence="2 5">PNUSAC012955</strain>
    </source>
</reference>
<dbReference type="EMBL" id="JAJUOL010000013">
    <property type="protein sequence ID" value="MCH3852266.1"/>
    <property type="molecule type" value="Genomic_DNA"/>
</dbReference>
<dbReference type="EMBL" id="AAMOXJ010000020">
    <property type="protein sequence ID" value="EDJ6169662.1"/>
    <property type="molecule type" value="Genomic_DNA"/>
</dbReference>
<dbReference type="PANTHER" id="PTHR35370">
    <property type="entry name" value="CYTOPLASMIC PROTEIN-RELATED-RELATED"/>
    <property type="match status" value="1"/>
</dbReference>
<dbReference type="Proteomes" id="UP000482054">
    <property type="component" value="Unassembled WGS sequence"/>
</dbReference>
<sequence length="573" mass="66390">MKDNIFYYQKELEYLYEKREYFIKNYPKLTPFLAYDSKDPDIERIIENLAILSSKIHQELDENIPHIAESLINIVSPNYTNPLPSLCMQEFKFEQNSKENNLIIPKGTLIKSKPIDKCVCEFKTVYDVYLYSISISEVFISSKNQDYTFNLTLQVNKAETKICDLGLEKINLYLGNDTYMSSTLLLYMHSYLKELKIQSLDTDEEFFLNTYNIEKIGLNPDESSLSYNDLGFEAFSLLREYFFMPHKFNFLRINGLDILNNCQGKTINIEFKFSKPFPANCIFRKELLSLSMTPIINIFTKSAEPLINNHKKDSYRIFVDRSQPKAYEIIQTLQVKAHNSEGGKRLLKNYKSFERFEFLKDNQKDFYSVNTKKNSKGEVFSEISFFSSYIMDETISIDLLCSNGDLPSKLKIGDINTCDLKGVDTKNVEIPSETRRCSVDGNLLWKLVSVLSFSYQTILSKKAFFGVLESYSFLDNQSNWKIYKLLQESIIDIQSKSTYLIDENITKKGTLAIFSIKDSKFYTLGEVYLLGLIISKFLASFASINSFCELKIRCLDSKEILHYPASFGKKALI</sequence>
<accession>A0A1E7P5G6</accession>
<dbReference type="Proteomes" id="UP000358933">
    <property type="component" value="Unassembled WGS sequence"/>
</dbReference>
<evidence type="ECO:0000313" key="5">
    <source>
        <dbReference type="Proteomes" id="UP000482054"/>
    </source>
</evidence>
<evidence type="ECO:0000313" key="1">
    <source>
        <dbReference type="EMBL" id="EAK8193630.1"/>
    </source>
</evidence>
<comment type="caution">
    <text evidence="2">The sequence shown here is derived from an EMBL/GenBank/DDBJ whole genome shotgun (WGS) entry which is preliminary data.</text>
</comment>
<evidence type="ECO:0000313" key="2">
    <source>
        <dbReference type="EMBL" id="EDJ6169662.1"/>
    </source>
</evidence>
<dbReference type="InterPro" id="IPR010272">
    <property type="entry name" value="T6SS_TssF"/>
</dbReference>
<protein>
    <submittedName>
        <fullName evidence="2">Type VI secretion system baseplate subunit TssF</fullName>
    </submittedName>
</protein>
<dbReference type="EMBL" id="AACJKW010000007">
    <property type="protein sequence ID" value="EAK8193630.1"/>
    <property type="molecule type" value="Genomic_DNA"/>
</dbReference>
<dbReference type="PIRSF" id="PIRSF028304">
    <property type="entry name" value="UCP028304"/>
    <property type="match status" value="1"/>
</dbReference>
<proteinExistence type="predicted"/>
<dbReference type="Pfam" id="PF05947">
    <property type="entry name" value="T6SS_TssF"/>
    <property type="match status" value="1"/>
</dbReference>